<dbReference type="STRING" id="1499967.U27_03311"/>
<evidence type="ECO:0000313" key="2">
    <source>
        <dbReference type="Proteomes" id="UP000030661"/>
    </source>
</evidence>
<sequence length="1317" mass="148645">MGNLAEARITSQELAAILYHKSKGNPLYLYYLLQECENENLTLEQINQLPQGLTKFYEKQWRERIWIGDNATKEGRKQILCLLLILKEPPSKKLLLELTNFDQAELQEYITPLRRFMRIGERYAFFHDSFKNFLQQQFEKTIPTYREKLIEHVWHWRKLNGELLTYALFWLPTHLLEAKCYEDLFALARDAMLLQAQVQVFHDDPGLPLRTLQTALQGAIEADNAVRMAEFLLSYARQAIEVKQESPLEALRTGNLNRAWELADLFEIERCVLWHLLLAWELKDMNRLEEARAVLERLRRKELSYLSDWQGEYAAYFLAYIFEADKNIFKILEQQLLQDADRCVLSEFLSVRNLFANAVEIAQEIKDTSKQAETLQSIARAQAKAGEFSGALETAQKIAIAWIQFDTMRSIVDAQLEIGEFQAALKTVEMIKDVRRQRVALQDIIKCQIQAKEFISALEIAQKFDKSEQAETMKAIARAQAKTGKFSGAMETAQKIGIAWIQFDTMRSIVDAQIKIGEFQAALKTAEAIKEVRRRNEALQDIMAGQKQAEKEALLTIVEGQVQAGEFQAALTTVMEIENIRDRIKALETIAVRQARIGERDMAQKVFTMALEYTKGLKNVRDRTWALEQIAIDQAWTGEFIDAFKAIQKINDKLVRTKVLWNIAMSQASHGDIAAALKTTQMLDNIGQQKSLLSGIVWDRAGAGDFLTALEVTQGIDDTITKTSLLEDIAKAQIRVGEFTAAIKIAQRLEDAKCREVLQAVIEAQIQAEEFSAAINRTQIFDDIKVRSKTLKRIAQAQCQIGKPDAARTTFAGIVLTSQELDETTKGRAWMLQQIAQIQAQNRENKAAQAKFAMALKIAQKIKKVEDRILTLAGIALAQAQTGERDDARKTLDTALNSTSEIANVRDRLSVLEAIVRDQIQAREYDMAQMTITTGKNITLVEYQLDGIWSVPLEAIAMAQIQAGNLTAALTTAKEIGIRTIWGRKVLQAIVHAQAHGRNFSAAFETAQIIYDTEVRAVALGIIAKEQALAGDRSSAQITFATAFKEAQWIGEEWKISGHRQERLEAILSIARAQAQVGEREAARMTLLVALETTQEWQRRGGRVTAWELTELAETQAQIGEHEASTVTFAVAMNNARHIKEAVDRVEELRTIAQTQARVGELAAALMTAEQIENAEYRIAILQTIAQAQVQMGEGETAQMTFIMAIKIAQTIEEVEDRVKVLQTIAHTQIRAGFGEQAVQTAMTILTNRNKHLPEIAETLVDVGNKEHFKQLLIPCAAYLDSAYRMCGLLARLYPEQATAIAEILLQQEHLDKKHYI</sequence>
<organism evidence="1">
    <name type="scientific">Vecturithrix granuli</name>
    <dbReference type="NCBI Taxonomy" id="1499967"/>
    <lineage>
        <taxon>Bacteria</taxon>
        <taxon>Candidatus Moduliflexota</taxon>
        <taxon>Candidatus Vecturitrichia</taxon>
        <taxon>Candidatus Vecturitrichales</taxon>
        <taxon>Candidatus Vecturitrichaceae</taxon>
        <taxon>Candidatus Vecturithrix</taxon>
    </lineage>
</organism>
<dbReference type="SUPFAM" id="SSF48452">
    <property type="entry name" value="TPR-like"/>
    <property type="match status" value="3"/>
</dbReference>
<dbReference type="eggNOG" id="COG0457">
    <property type="taxonomic scope" value="Bacteria"/>
</dbReference>
<dbReference type="EMBL" id="DF820464">
    <property type="protein sequence ID" value="GAK56349.1"/>
    <property type="molecule type" value="Genomic_DNA"/>
</dbReference>
<dbReference type="Proteomes" id="UP000030661">
    <property type="component" value="Unassembled WGS sequence"/>
</dbReference>
<dbReference type="PANTHER" id="PTHR10098:SF108">
    <property type="entry name" value="TETRATRICOPEPTIDE REPEAT PROTEIN 28"/>
    <property type="match status" value="1"/>
</dbReference>
<evidence type="ECO:0000313" key="1">
    <source>
        <dbReference type="EMBL" id="GAK56349.1"/>
    </source>
</evidence>
<dbReference type="PANTHER" id="PTHR10098">
    <property type="entry name" value="RAPSYN-RELATED"/>
    <property type="match status" value="1"/>
</dbReference>
<protein>
    <submittedName>
        <fullName evidence="1">Tetratricopeptide repeat domain protein</fullName>
    </submittedName>
</protein>
<name>A0A081BVJ4_VECG1</name>
<dbReference type="HOGENOM" id="CLU_260147_0_0_0"/>
<dbReference type="InterPro" id="IPR011990">
    <property type="entry name" value="TPR-like_helical_dom_sf"/>
</dbReference>
<keyword evidence="2" id="KW-1185">Reference proteome</keyword>
<accession>A0A081BVJ4</accession>
<gene>
    <name evidence="1" type="ORF">U27_03311</name>
</gene>
<dbReference type="Gene3D" id="1.25.40.10">
    <property type="entry name" value="Tetratricopeptide repeat domain"/>
    <property type="match status" value="7"/>
</dbReference>
<proteinExistence type="predicted"/>
<reference evidence="1" key="1">
    <citation type="journal article" date="2015" name="PeerJ">
        <title>First genomic representation of candidate bacterial phylum KSB3 points to enhanced environmental sensing as a trigger of wastewater bulking.</title>
        <authorList>
            <person name="Sekiguchi Y."/>
            <person name="Ohashi A."/>
            <person name="Parks D.H."/>
            <person name="Yamauchi T."/>
            <person name="Tyson G.W."/>
            <person name="Hugenholtz P."/>
        </authorList>
    </citation>
    <scope>NUCLEOTIDE SEQUENCE [LARGE SCALE GENOMIC DNA]</scope>
</reference>